<name>A0A4S8HFU8_9BACT</name>
<dbReference type="Proteomes" id="UP000306918">
    <property type="component" value="Unassembled WGS sequence"/>
</dbReference>
<dbReference type="Pfam" id="PF00580">
    <property type="entry name" value="UvrD-helicase"/>
    <property type="match status" value="1"/>
</dbReference>
<dbReference type="RefSeq" id="WP_136580189.1">
    <property type="nucleotide sequence ID" value="NZ_STFF01000010.1"/>
</dbReference>
<reference evidence="12 13" key="1">
    <citation type="submission" date="2019-04" db="EMBL/GenBank/DDBJ databases">
        <title>Niastella caeni sp. nov., isolated from activated sludge.</title>
        <authorList>
            <person name="Sheng M."/>
        </authorList>
    </citation>
    <scope>NUCLEOTIDE SEQUENCE [LARGE SCALE GENOMIC DNA]</scope>
    <source>
        <strain evidence="12 13">HX-2-15</strain>
    </source>
</reference>
<dbReference type="InterPro" id="IPR013986">
    <property type="entry name" value="DExx_box_DNA_helicase_dom_sf"/>
</dbReference>
<evidence type="ECO:0000256" key="2">
    <source>
        <dbReference type="ARBA" id="ARBA00022741"/>
    </source>
</evidence>
<dbReference type="SUPFAM" id="SSF52540">
    <property type="entry name" value="P-loop containing nucleoside triphosphate hydrolases"/>
    <property type="match status" value="1"/>
</dbReference>
<organism evidence="12 13">
    <name type="scientific">Niastella caeni</name>
    <dbReference type="NCBI Taxonomy" id="2569763"/>
    <lineage>
        <taxon>Bacteria</taxon>
        <taxon>Pseudomonadati</taxon>
        <taxon>Bacteroidota</taxon>
        <taxon>Chitinophagia</taxon>
        <taxon>Chitinophagales</taxon>
        <taxon>Chitinophagaceae</taxon>
        <taxon>Niastella</taxon>
    </lineage>
</organism>
<dbReference type="OrthoDB" id="1100019at2"/>
<dbReference type="InterPro" id="IPR027417">
    <property type="entry name" value="P-loop_NTPase"/>
</dbReference>
<dbReference type="PROSITE" id="PS51198">
    <property type="entry name" value="UVRD_HELICASE_ATP_BIND"/>
    <property type="match status" value="1"/>
</dbReference>
<keyword evidence="13" id="KW-1185">Reference proteome</keyword>
<evidence type="ECO:0000256" key="9">
    <source>
        <dbReference type="ARBA" id="ARBA00048988"/>
    </source>
</evidence>
<dbReference type="Gene3D" id="1.10.486.10">
    <property type="entry name" value="PCRA, domain 4"/>
    <property type="match status" value="1"/>
</dbReference>
<evidence type="ECO:0000313" key="13">
    <source>
        <dbReference type="Proteomes" id="UP000306918"/>
    </source>
</evidence>
<dbReference type="GO" id="GO:0016887">
    <property type="term" value="F:ATP hydrolysis activity"/>
    <property type="evidence" value="ECO:0007669"/>
    <property type="project" value="RHEA"/>
</dbReference>
<evidence type="ECO:0000256" key="3">
    <source>
        <dbReference type="ARBA" id="ARBA00022801"/>
    </source>
</evidence>
<evidence type="ECO:0000256" key="5">
    <source>
        <dbReference type="ARBA" id="ARBA00022840"/>
    </source>
</evidence>
<gene>
    <name evidence="12" type="ORF">FAM09_26510</name>
</gene>
<comment type="catalytic activity">
    <reaction evidence="9">
        <text>ATP + H2O = ADP + phosphate + H(+)</text>
        <dbReference type="Rhea" id="RHEA:13065"/>
        <dbReference type="ChEBI" id="CHEBI:15377"/>
        <dbReference type="ChEBI" id="CHEBI:15378"/>
        <dbReference type="ChEBI" id="CHEBI:30616"/>
        <dbReference type="ChEBI" id="CHEBI:43474"/>
        <dbReference type="ChEBI" id="CHEBI:456216"/>
        <dbReference type="EC" id="5.6.2.4"/>
    </reaction>
</comment>
<dbReference type="GO" id="GO:0005524">
    <property type="term" value="F:ATP binding"/>
    <property type="evidence" value="ECO:0007669"/>
    <property type="project" value="UniProtKB-UniRule"/>
</dbReference>
<dbReference type="PANTHER" id="PTHR11070">
    <property type="entry name" value="UVRD / RECB / PCRA DNA HELICASE FAMILY MEMBER"/>
    <property type="match status" value="1"/>
</dbReference>
<protein>
    <recommendedName>
        <fullName evidence="8">DNA 3'-5' helicase</fullName>
        <ecNumber evidence="8">5.6.2.4</ecNumber>
    </recommendedName>
</protein>
<evidence type="ECO:0000259" key="11">
    <source>
        <dbReference type="PROSITE" id="PS51198"/>
    </source>
</evidence>
<dbReference type="PANTHER" id="PTHR11070:SF3">
    <property type="entry name" value="DNA 3'-5' HELICASE"/>
    <property type="match status" value="1"/>
</dbReference>
<dbReference type="InterPro" id="IPR014016">
    <property type="entry name" value="UvrD-like_ATP-bd"/>
</dbReference>
<keyword evidence="6" id="KW-0413">Isomerase</keyword>
<dbReference type="InterPro" id="IPR014017">
    <property type="entry name" value="DNA_helicase_UvrD-like_C"/>
</dbReference>
<dbReference type="Pfam" id="PF13361">
    <property type="entry name" value="UvrD_C"/>
    <property type="match status" value="1"/>
</dbReference>
<keyword evidence="3 10" id="KW-0378">Hydrolase</keyword>
<evidence type="ECO:0000256" key="8">
    <source>
        <dbReference type="ARBA" id="ARBA00034808"/>
    </source>
</evidence>
<evidence type="ECO:0000256" key="1">
    <source>
        <dbReference type="ARBA" id="ARBA00009922"/>
    </source>
</evidence>
<proteinExistence type="inferred from homology"/>
<sequence length="590" mass="67043">MPVTTPTVIQSDSIISPDGHFRVSAGPGAGKTYWLVEHIKNVLQHSGNLGKSKKIACITYTNIAADTIVRRLDFVAERVEVSTIHAFLYKHVIKPYATFIAAEYELNVGKMDGHDDHFPSGKKIKYWLDNHPNRTTLASPYTYNQLVQRPNNFAALKNWLESISYQLTSQGIFIVADNSKAVHITNGSTTRLAKQACLDKLDTALLGYKKIYWKDGILHHEDVLFFAHKLITRFPFILTILKAKFPYFFIDEFQDTNPIQADILRLLGDTLVNVGIIGDKAQSIYKFQGADMKQFDDFKLPALKDFMIADNRRSTNSIIDVLNSVRSDIFQKPVRQEQGTRPIIYVGDMTAAVTAVKSICGTSPIATLSRDNITANTMKRQLNTSTPSSNLIDDIFDLDGDSKRRKTVVYTINAIELARQKRFKEAIKEISKNFREITDKGVRKKIAFLKLSLLLSEYEAYKSQPLLTFFQLLKQHINPSLSRVTGGKPQIFYTAFTYEQLAVCVSIQDDNSLNRTIHKAKGDEFDNVVVILKEEANLTFLLNPSLLTTEEHRIFYVGISRTRERLFISVPTLDTSKETKLRHWFDIVRL</sequence>
<feature type="domain" description="UvrD-like helicase ATP-binding" evidence="11">
    <location>
        <begin position="4"/>
        <end position="315"/>
    </location>
</feature>
<dbReference type="GO" id="GO:0043138">
    <property type="term" value="F:3'-5' DNA helicase activity"/>
    <property type="evidence" value="ECO:0007669"/>
    <property type="project" value="UniProtKB-EC"/>
</dbReference>
<evidence type="ECO:0000313" key="12">
    <source>
        <dbReference type="EMBL" id="THU32999.1"/>
    </source>
</evidence>
<dbReference type="AlphaFoldDB" id="A0A4S8HFU8"/>
<dbReference type="InterPro" id="IPR000212">
    <property type="entry name" value="DNA_helicase_UvrD/REP"/>
</dbReference>
<keyword evidence="5 10" id="KW-0067">ATP-binding</keyword>
<dbReference type="Gene3D" id="3.40.50.300">
    <property type="entry name" value="P-loop containing nucleotide triphosphate hydrolases"/>
    <property type="match status" value="2"/>
</dbReference>
<accession>A0A4S8HFU8</accession>
<comment type="catalytic activity">
    <reaction evidence="7">
        <text>Couples ATP hydrolysis with the unwinding of duplex DNA by translocating in the 3'-5' direction.</text>
        <dbReference type="EC" id="5.6.2.4"/>
    </reaction>
</comment>
<dbReference type="GO" id="GO:0005829">
    <property type="term" value="C:cytosol"/>
    <property type="evidence" value="ECO:0007669"/>
    <property type="project" value="TreeGrafter"/>
</dbReference>
<dbReference type="Gene3D" id="1.10.10.160">
    <property type="match status" value="1"/>
</dbReference>
<evidence type="ECO:0000256" key="10">
    <source>
        <dbReference type="PROSITE-ProRule" id="PRU00560"/>
    </source>
</evidence>
<keyword evidence="4 10" id="KW-0347">Helicase</keyword>
<evidence type="ECO:0000256" key="6">
    <source>
        <dbReference type="ARBA" id="ARBA00023235"/>
    </source>
</evidence>
<dbReference type="EC" id="5.6.2.4" evidence="8"/>
<evidence type="ECO:0000256" key="4">
    <source>
        <dbReference type="ARBA" id="ARBA00022806"/>
    </source>
</evidence>
<comment type="similarity">
    <text evidence="1">Belongs to the helicase family. UvrD subfamily.</text>
</comment>
<feature type="binding site" evidence="10">
    <location>
        <begin position="25"/>
        <end position="32"/>
    </location>
    <ligand>
        <name>ATP</name>
        <dbReference type="ChEBI" id="CHEBI:30616"/>
    </ligand>
</feature>
<evidence type="ECO:0000256" key="7">
    <source>
        <dbReference type="ARBA" id="ARBA00034617"/>
    </source>
</evidence>
<dbReference type="GO" id="GO:0003677">
    <property type="term" value="F:DNA binding"/>
    <property type="evidence" value="ECO:0007669"/>
    <property type="project" value="InterPro"/>
</dbReference>
<dbReference type="EMBL" id="STFF01000010">
    <property type="protein sequence ID" value="THU32999.1"/>
    <property type="molecule type" value="Genomic_DNA"/>
</dbReference>
<dbReference type="GO" id="GO:0000725">
    <property type="term" value="P:recombinational repair"/>
    <property type="evidence" value="ECO:0007669"/>
    <property type="project" value="TreeGrafter"/>
</dbReference>
<keyword evidence="2 10" id="KW-0547">Nucleotide-binding</keyword>
<comment type="caution">
    <text evidence="12">The sequence shown here is derived from an EMBL/GenBank/DDBJ whole genome shotgun (WGS) entry which is preliminary data.</text>
</comment>